<feature type="domain" description="Dienelactone hydrolase" evidence="2">
    <location>
        <begin position="41"/>
        <end position="254"/>
    </location>
</feature>
<feature type="chain" id="PRO_5033056700" evidence="1">
    <location>
        <begin position="26"/>
        <end position="257"/>
    </location>
</feature>
<dbReference type="RefSeq" id="WP_213162639.1">
    <property type="nucleotide sequence ID" value="NZ_CP058214.1"/>
</dbReference>
<name>A0A7S8C113_9HYPH</name>
<organism evidence="3 4">
    <name type="scientific">Kaustia mangrovi</name>
    <dbReference type="NCBI Taxonomy" id="2593653"/>
    <lineage>
        <taxon>Bacteria</taxon>
        <taxon>Pseudomonadati</taxon>
        <taxon>Pseudomonadota</taxon>
        <taxon>Alphaproteobacteria</taxon>
        <taxon>Hyphomicrobiales</taxon>
        <taxon>Parvibaculaceae</taxon>
        <taxon>Kaustia</taxon>
    </lineage>
</organism>
<dbReference type="Gene3D" id="3.40.50.1820">
    <property type="entry name" value="alpha/beta hydrolase"/>
    <property type="match status" value="1"/>
</dbReference>
<dbReference type="Pfam" id="PF01738">
    <property type="entry name" value="DLH"/>
    <property type="match status" value="1"/>
</dbReference>
<dbReference type="GO" id="GO:0016787">
    <property type="term" value="F:hydrolase activity"/>
    <property type="evidence" value="ECO:0007669"/>
    <property type="project" value="UniProtKB-KW"/>
</dbReference>
<evidence type="ECO:0000313" key="4">
    <source>
        <dbReference type="Proteomes" id="UP000593594"/>
    </source>
</evidence>
<proteinExistence type="predicted"/>
<accession>A0A7S8C113</accession>
<sequence>MHTGFKSILAAVAIAAVAATGMARADIVGENVVYEVNGKPFEGYAVQNTGFGDSQPAVLLVHDWDGLDDYEKQRATMLAAEGYTVLAADLFGQGVRPETTEEKKAHTSALYGDRAEMRARMSAALEALKARDGVDPSRIVVMGYCFGGSAALELARSGADIAGVATFHGGLATPADQSYAQVKGPVLVMHGSADTSVPMSDVAALAAALDKDGIAHRMEIYGGAPHAFTVWNGSRYNAAADVASWRTFLDFLNDTVR</sequence>
<reference evidence="3 4" key="1">
    <citation type="submission" date="2020-06" db="EMBL/GenBank/DDBJ databases">
        <title>Genome sequence of 2 isolates from Red Sea Mangroves.</title>
        <authorList>
            <person name="Sefrji F."/>
            <person name="Michoud G."/>
            <person name="Merlino G."/>
            <person name="Daffonchio D."/>
        </authorList>
    </citation>
    <scope>NUCLEOTIDE SEQUENCE [LARGE SCALE GENOMIC DNA]</scope>
    <source>
        <strain evidence="3 4">R1DC25</strain>
    </source>
</reference>
<dbReference type="SUPFAM" id="SSF53474">
    <property type="entry name" value="alpha/beta-Hydrolases"/>
    <property type="match status" value="1"/>
</dbReference>
<evidence type="ECO:0000256" key="1">
    <source>
        <dbReference type="SAM" id="SignalP"/>
    </source>
</evidence>
<dbReference type="PANTHER" id="PTHR22946">
    <property type="entry name" value="DIENELACTONE HYDROLASE DOMAIN-CONTAINING PROTEIN-RELATED"/>
    <property type="match status" value="1"/>
</dbReference>
<dbReference type="InterPro" id="IPR050261">
    <property type="entry name" value="FrsA_esterase"/>
</dbReference>
<dbReference type="PANTHER" id="PTHR22946:SF0">
    <property type="entry name" value="DIENELACTONE HYDROLASE DOMAIN-CONTAINING PROTEIN"/>
    <property type="match status" value="1"/>
</dbReference>
<dbReference type="InterPro" id="IPR029058">
    <property type="entry name" value="AB_hydrolase_fold"/>
</dbReference>
<dbReference type="KEGG" id="kmn:HW532_00890"/>
<feature type="signal peptide" evidence="1">
    <location>
        <begin position="1"/>
        <end position="25"/>
    </location>
</feature>
<keyword evidence="3" id="KW-0378">Hydrolase</keyword>
<dbReference type="Proteomes" id="UP000593594">
    <property type="component" value="Chromosome"/>
</dbReference>
<dbReference type="AlphaFoldDB" id="A0A7S8C113"/>
<gene>
    <name evidence="3" type="ORF">HW532_00890</name>
</gene>
<keyword evidence="4" id="KW-1185">Reference proteome</keyword>
<evidence type="ECO:0000259" key="2">
    <source>
        <dbReference type="Pfam" id="PF01738"/>
    </source>
</evidence>
<dbReference type="EMBL" id="CP058214">
    <property type="protein sequence ID" value="QPC41420.1"/>
    <property type="molecule type" value="Genomic_DNA"/>
</dbReference>
<keyword evidence="1" id="KW-0732">Signal</keyword>
<dbReference type="InterPro" id="IPR002925">
    <property type="entry name" value="Dienelactn_hydro"/>
</dbReference>
<evidence type="ECO:0000313" key="3">
    <source>
        <dbReference type="EMBL" id="QPC41420.1"/>
    </source>
</evidence>
<protein>
    <submittedName>
        <fullName evidence="3">Dienelactone hydrolase family protein</fullName>
    </submittedName>
</protein>